<evidence type="ECO:0000256" key="4">
    <source>
        <dbReference type="ARBA" id="ARBA00022777"/>
    </source>
</evidence>
<dbReference type="PATRIC" id="fig|294671.3.peg.481"/>
<evidence type="ECO:0000256" key="5">
    <source>
        <dbReference type="ARBA" id="ARBA00022840"/>
    </source>
</evidence>
<keyword evidence="1 6" id="KW-0963">Cytoplasm</keyword>
<dbReference type="GO" id="GO:0005524">
    <property type="term" value="F:ATP binding"/>
    <property type="evidence" value="ECO:0007669"/>
    <property type="project" value="UniProtKB-UniRule"/>
</dbReference>
<dbReference type="GO" id="GO:0016301">
    <property type="term" value="F:kinase activity"/>
    <property type="evidence" value="ECO:0007669"/>
    <property type="project" value="UniProtKB-KW"/>
</dbReference>
<dbReference type="KEGG" id="mol:YLM1_0465"/>
<keyword evidence="3 6" id="KW-0547">Nucleotide-binding</keyword>
<evidence type="ECO:0000313" key="8">
    <source>
        <dbReference type="EMBL" id="SFL61970.1"/>
    </source>
</evidence>
<organism evidence="7 9">
    <name type="scientific">Methanobrevibacter olleyae</name>
    <dbReference type="NCBI Taxonomy" id="294671"/>
    <lineage>
        <taxon>Archaea</taxon>
        <taxon>Methanobacteriati</taxon>
        <taxon>Methanobacteriota</taxon>
        <taxon>Methanomada group</taxon>
        <taxon>Methanobacteria</taxon>
        <taxon>Methanobacteriales</taxon>
        <taxon>Methanobacteriaceae</taxon>
        <taxon>Methanobrevibacter</taxon>
    </lineage>
</organism>
<evidence type="ECO:0000256" key="3">
    <source>
        <dbReference type="ARBA" id="ARBA00022741"/>
    </source>
</evidence>
<evidence type="ECO:0000313" key="7">
    <source>
        <dbReference type="EMBL" id="AMK15022.1"/>
    </source>
</evidence>
<dbReference type="STRING" id="294671.YLM1_0465"/>
<dbReference type="Proteomes" id="UP000066376">
    <property type="component" value="Chromosome"/>
</dbReference>
<dbReference type="GeneID" id="28488764"/>
<reference evidence="7 9" key="1">
    <citation type="journal article" date="2016" name="Genome Announc.">
        <title>Draft Genome Sequence of the Rumen Methanogen Methanobrevibacter olleyae YLM1.</title>
        <authorList>
            <person name="Kelly W.J."/>
            <person name="Li D."/>
            <person name="Lambie S.C."/>
            <person name="Cox F."/>
            <person name="Attwood G.T."/>
            <person name="Altermann E."/>
            <person name="Leahy S.C."/>
        </authorList>
    </citation>
    <scope>NUCLEOTIDE SEQUENCE [LARGE SCALE GENOMIC DNA]</scope>
    <source>
        <strain evidence="7 9">YLM1</strain>
    </source>
</reference>
<keyword evidence="4 6" id="KW-0418">Kinase</keyword>
<keyword evidence="5 6" id="KW-0067">ATP-binding</keyword>
<dbReference type="Pfam" id="PF13189">
    <property type="entry name" value="Cytidylate_kin2"/>
    <property type="match status" value="1"/>
</dbReference>
<protein>
    <recommendedName>
        <fullName evidence="6">Cytidylate kinase</fullName>
        <shortName evidence="6">CK</shortName>
        <ecNumber evidence="6">2.7.4.25</ecNumber>
    </recommendedName>
    <alternativeName>
        <fullName evidence="6">Cytidine monophosphate kinase</fullName>
        <shortName evidence="6">CMP kinase</shortName>
    </alternativeName>
</protein>
<reference evidence="9" key="2">
    <citation type="submission" date="2016-02" db="EMBL/GenBank/DDBJ databases">
        <title>The draft genome sequence of the rumen methanogen Methanobrevibacter olleyae YLM1.</title>
        <authorList>
            <consortium name="New Zealand Agricultural Greenhouse Gas Research Centre/Pastoral Greenhouse Gas Research Consortium"/>
            <person name="Kelly W.J."/>
            <person name="Li D."/>
            <person name="Lambie S.C."/>
            <person name="Attwood G.T."/>
            <person name="Altermann E."/>
            <person name="Leahy S.C."/>
        </authorList>
    </citation>
    <scope>NUCLEOTIDE SEQUENCE [LARGE SCALE GENOMIC DNA]</scope>
    <source>
        <strain evidence="9">YLM1</strain>
    </source>
</reference>
<name>A0A126QZ20_METOL</name>
<dbReference type="Proteomes" id="UP000183442">
    <property type="component" value="Unassembled WGS sequence"/>
</dbReference>
<reference evidence="10" key="3">
    <citation type="submission" date="2016-10" db="EMBL/GenBank/DDBJ databases">
        <authorList>
            <person name="Varghese N."/>
        </authorList>
    </citation>
    <scope>NUCLEOTIDE SEQUENCE [LARGE SCALE GENOMIC DNA]</scope>
    <source>
        <strain evidence="10">DSM 16632</strain>
    </source>
</reference>
<dbReference type="GO" id="GO:0016776">
    <property type="term" value="F:phosphotransferase activity, phosphate group as acceptor"/>
    <property type="evidence" value="ECO:0007669"/>
    <property type="project" value="InterPro"/>
</dbReference>
<comment type="catalytic activity">
    <reaction evidence="6">
        <text>CMP + ATP = CDP + ADP</text>
        <dbReference type="Rhea" id="RHEA:11600"/>
        <dbReference type="ChEBI" id="CHEBI:30616"/>
        <dbReference type="ChEBI" id="CHEBI:58069"/>
        <dbReference type="ChEBI" id="CHEBI:60377"/>
        <dbReference type="ChEBI" id="CHEBI:456216"/>
        <dbReference type="EC" id="2.7.4.25"/>
    </reaction>
</comment>
<dbReference type="EMBL" id="CP014265">
    <property type="protein sequence ID" value="AMK15022.1"/>
    <property type="molecule type" value="Genomic_DNA"/>
</dbReference>
<dbReference type="EMBL" id="FOTL01000023">
    <property type="protein sequence ID" value="SFL61970.1"/>
    <property type="molecule type" value="Genomic_DNA"/>
</dbReference>
<dbReference type="HAMAP" id="MF_00239">
    <property type="entry name" value="Cytidyl_kinase_type2"/>
    <property type="match status" value="1"/>
</dbReference>
<dbReference type="RefSeq" id="WP_067145923.1">
    <property type="nucleotide sequence ID" value="NZ_CP014265.1"/>
</dbReference>
<evidence type="ECO:0000313" key="9">
    <source>
        <dbReference type="Proteomes" id="UP000066376"/>
    </source>
</evidence>
<proteinExistence type="inferred from homology"/>
<dbReference type="OrthoDB" id="31096at2157"/>
<dbReference type="NCBIfam" id="TIGR02173">
    <property type="entry name" value="cyt_kin_arch"/>
    <property type="match status" value="1"/>
</dbReference>
<evidence type="ECO:0000256" key="6">
    <source>
        <dbReference type="HAMAP-Rule" id="MF_00239"/>
    </source>
</evidence>
<evidence type="ECO:0000313" key="10">
    <source>
        <dbReference type="Proteomes" id="UP000183442"/>
    </source>
</evidence>
<comment type="subcellular location">
    <subcellularLocation>
        <location evidence="6">Cytoplasm</location>
    </subcellularLocation>
</comment>
<dbReference type="AlphaFoldDB" id="A0A126QZ20"/>
<reference evidence="8" key="4">
    <citation type="submission" date="2016-10" db="EMBL/GenBank/DDBJ databases">
        <authorList>
            <person name="de Groot N.N."/>
        </authorList>
    </citation>
    <scope>NUCLEOTIDE SEQUENCE [LARGE SCALE GENOMIC DNA]</scope>
    <source>
        <strain evidence="8">DSM 16632</strain>
    </source>
</reference>
<dbReference type="InterPro" id="IPR011892">
    <property type="entry name" value="Cyt_kin_arch"/>
</dbReference>
<accession>A0A126QZ20</accession>
<dbReference type="EC" id="2.7.4.25" evidence="6"/>
<comment type="catalytic activity">
    <reaction evidence="6">
        <text>dCMP + ATP = dCDP + ADP</text>
        <dbReference type="Rhea" id="RHEA:25094"/>
        <dbReference type="ChEBI" id="CHEBI:30616"/>
        <dbReference type="ChEBI" id="CHEBI:57566"/>
        <dbReference type="ChEBI" id="CHEBI:58593"/>
        <dbReference type="ChEBI" id="CHEBI:456216"/>
        <dbReference type="EC" id="2.7.4.25"/>
    </reaction>
</comment>
<dbReference type="GO" id="GO:0006220">
    <property type="term" value="P:pyrimidine nucleotide metabolic process"/>
    <property type="evidence" value="ECO:0007669"/>
    <property type="project" value="UniProtKB-UniRule"/>
</dbReference>
<dbReference type="GO" id="GO:0005737">
    <property type="term" value="C:cytoplasm"/>
    <property type="evidence" value="ECO:0007669"/>
    <property type="project" value="UniProtKB-SubCell"/>
</dbReference>
<comment type="similarity">
    <text evidence="6">Belongs to the cytidylate kinase family. Type 2 subfamily.</text>
</comment>
<sequence>MIITIGGTAGSGTTTVAKVLSEKLNIPFVSAGAIFREMAAERGMSPVEFGKFAENNTDIDKEIDNRQAKLAEEAQNLIIEGRLSAYFIDANLRVCFNAPLEVRAKRVCEREDKSIEFAKEEIIAREESEALRYMDIHNIDIKNMDIYDLIINTDSFNPESIVEIILTTLKVI</sequence>
<evidence type="ECO:0000256" key="2">
    <source>
        <dbReference type="ARBA" id="ARBA00022679"/>
    </source>
</evidence>
<dbReference type="SUPFAM" id="SSF52540">
    <property type="entry name" value="P-loop containing nucleoside triphosphate hydrolases"/>
    <property type="match status" value="1"/>
</dbReference>
<gene>
    <name evidence="6" type="primary">cmk</name>
    <name evidence="8" type="ORF">SAMN02910297_01341</name>
    <name evidence="7" type="ORF">YLM1_0465</name>
</gene>
<keyword evidence="2 6" id="KW-0808">Transferase</keyword>
<keyword evidence="9" id="KW-1185">Reference proteome</keyword>
<feature type="binding site" evidence="6">
    <location>
        <begin position="7"/>
        <end position="15"/>
    </location>
    <ligand>
        <name>ATP</name>
        <dbReference type="ChEBI" id="CHEBI:30616"/>
    </ligand>
</feature>
<evidence type="ECO:0000256" key="1">
    <source>
        <dbReference type="ARBA" id="ARBA00022490"/>
    </source>
</evidence>
<dbReference type="InterPro" id="IPR027417">
    <property type="entry name" value="P-loop_NTPase"/>
</dbReference>
<dbReference type="Gene3D" id="3.40.50.300">
    <property type="entry name" value="P-loop containing nucleotide triphosphate hydrolases"/>
    <property type="match status" value="1"/>
</dbReference>